<comment type="caution">
    <text evidence="5">The sequence shown here is derived from an EMBL/GenBank/DDBJ whole genome shotgun (WGS) entry which is preliminary data.</text>
</comment>
<accession>A0ABR4D1P8</accession>
<evidence type="ECO:0000313" key="6">
    <source>
        <dbReference type="Proteomes" id="UP001595075"/>
    </source>
</evidence>
<keyword evidence="3" id="KW-0472">Membrane</keyword>
<gene>
    <name evidence="5" type="ORF">VTL71DRAFT_978</name>
</gene>
<evidence type="ECO:0000256" key="4">
    <source>
        <dbReference type="SAM" id="MobiDB-lite"/>
    </source>
</evidence>
<reference evidence="5 6" key="1">
    <citation type="journal article" date="2024" name="Commun. Biol.">
        <title>Comparative genomic analysis of thermophilic fungi reveals convergent evolutionary adaptations and gene losses.</title>
        <authorList>
            <person name="Steindorff A.S."/>
            <person name="Aguilar-Pontes M.V."/>
            <person name="Robinson A.J."/>
            <person name="Andreopoulos B."/>
            <person name="LaButti K."/>
            <person name="Kuo A."/>
            <person name="Mondo S."/>
            <person name="Riley R."/>
            <person name="Otillar R."/>
            <person name="Haridas S."/>
            <person name="Lipzen A."/>
            <person name="Grimwood J."/>
            <person name="Schmutz J."/>
            <person name="Clum A."/>
            <person name="Reid I.D."/>
            <person name="Moisan M.C."/>
            <person name="Butler G."/>
            <person name="Nguyen T.T.M."/>
            <person name="Dewar K."/>
            <person name="Conant G."/>
            <person name="Drula E."/>
            <person name="Henrissat B."/>
            <person name="Hansel C."/>
            <person name="Singer S."/>
            <person name="Hutchinson M.I."/>
            <person name="de Vries R.P."/>
            <person name="Natvig D.O."/>
            <person name="Powell A.J."/>
            <person name="Tsang A."/>
            <person name="Grigoriev I.V."/>
        </authorList>
    </citation>
    <scope>NUCLEOTIDE SEQUENCE [LARGE SCALE GENOMIC DNA]</scope>
    <source>
        <strain evidence="5 6">CBS 494.80</strain>
    </source>
</reference>
<organism evidence="5 6">
    <name type="scientific">Oculimacula yallundae</name>
    <dbReference type="NCBI Taxonomy" id="86028"/>
    <lineage>
        <taxon>Eukaryota</taxon>
        <taxon>Fungi</taxon>
        <taxon>Dikarya</taxon>
        <taxon>Ascomycota</taxon>
        <taxon>Pezizomycotina</taxon>
        <taxon>Leotiomycetes</taxon>
        <taxon>Helotiales</taxon>
        <taxon>Ploettnerulaceae</taxon>
        <taxon>Oculimacula</taxon>
    </lineage>
</organism>
<dbReference type="Pfam" id="PF08690">
    <property type="entry name" value="GET2"/>
    <property type="match status" value="1"/>
</dbReference>
<keyword evidence="2" id="KW-1133">Transmembrane helix</keyword>
<keyword evidence="6" id="KW-1185">Reference proteome</keyword>
<feature type="region of interest" description="Disordered" evidence="4">
    <location>
        <begin position="1"/>
        <end position="101"/>
    </location>
</feature>
<protein>
    <submittedName>
        <fullName evidence="5">Uncharacterized protein</fullName>
    </submittedName>
</protein>
<dbReference type="InterPro" id="IPR028143">
    <property type="entry name" value="Get2/sif1"/>
</dbReference>
<dbReference type="Proteomes" id="UP001595075">
    <property type="component" value="Unassembled WGS sequence"/>
</dbReference>
<feature type="compositionally biased region" description="Pro residues" evidence="4">
    <location>
        <begin position="1"/>
        <end position="15"/>
    </location>
</feature>
<feature type="compositionally biased region" description="Polar residues" evidence="4">
    <location>
        <begin position="86"/>
        <end position="101"/>
    </location>
</feature>
<dbReference type="PANTHER" id="PTHR28263">
    <property type="entry name" value="GOLGI TO ER TRAFFIC PROTEIN 2"/>
    <property type="match status" value="1"/>
</dbReference>
<sequence>MADTPPPPSSEPSTPPSSAADQARIRKERREAKIRAGGSARLNKITGLGGGIQRDAPPQPTASNPNDDPEEVDISNHYYEPKSRSSRQNVAQPSPFGQQGAMNDDQLRQMMLGFDPSGAPPGGNANPFAGFPGMGGGMGAMPGMEGMGGAAGEDPMMKMLQQMMSGEGGAGGMPSFPGMPPMPGQAAAPGDPYAYLWRIVHAVFALGLGFYIAFTTPFTGTKIARERSGLGYASGDELVLSPSSVHFFWIFATVEVLLQTSRFFFEKGRVQQGGIMGMVMGFLPEPWKGYLGLIARYSRIWTTVSGDAMVCVFVLGVCAWLKGN</sequence>
<dbReference type="PANTHER" id="PTHR28263:SF1">
    <property type="entry name" value="GOLGI TO ER TRAFFIC PROTEIN 2"/>
    <property type="match status" value="1"/>
</dbReference>
<name>A0ABR4D1P8_9HELO</name>
<dbReference type="EMBL" id="JAZHXI010000001">
    <property type="protein sequence ID" value="KAL2076035.1"/>
    <property type="molecule type" value="Genomic_DNA"/>
</dbReference>
<evidence type="ECO:0000256" key="1">
    <source>
        <dbReference type="ARBA" id="ARBA00022692"/>
    </source>
</evidence>
<evidence type="ECO:0000256" key="2">
    <source>
        <dbReference type="ARBA" id="ARBA00022989"/>
    </source>
</evidence>
<evidence type="ECO:0000256" key="3">
    <source>
        <dbReference type="ARBA" id="ARBA00023136"/>
    </source>
</evidence>
<feature type="compositionally biased region" description="Basic and acidic residues" evidence="4">
    <location>
        <begin position="23"/>
        <end position="34"/>
    </location>
</feature>
<keyword evidence="1" id="KW-0812">Transmembrane</keyword>
<evidence type="ECO:0000313" key="5">
    <source>
        <dbReference type="EMBL" id="KAL2076035.1"/>
    </source>
</evidence>
<proteinExistence type="predicted"/>